<accession>A0ABN9ZNZ1</accession>
<dbReference type="Proteomes" id="UP001314169">
    <property type="component" value="Chromosome 18"/>
</dbReference>
<gene>
    <name evidence="2" type="ORF">MPIPNATIZW_LOCUS7664</name>
</gene>
<reference evidence="2" key="1">
    <citation type="submission" date="2023-12" db="EMBL/GenBank/DDBJ databases">
        <authorList>
            <person name="Brown T."/>
        </authorList>
    </citation>
    <scope>NUCLEOTIDE SEQUENCE</scope>
</reference>
<evidence type="ECO:0000313" key="2">
    <source>
        <dbReference type="EMBL" id="CAK6439358.1"/>
    </source>
</evidence>
<keyword evidence="3" id="KW-1185">Reference proteome</keyword>
<name>A0ABN9ZNZ1_PIPNA</name>
<sequence>MVNVYDFGRVKVITSQAMSVGSTAVGTPRVSCTRCSATLPASTRGPGSQPRLREPAREGSRRIGCFGACIPSRRRQVNIFPLSPCLCPSALSDLLKLLFLF</sequence>
<evidence type="ECO:0000313" key="3">
    <source>
        <dbReference type="Proteomes" id="UP001314169"/>
    </source>
</evidence>
<organism evidence="2 3">
    <name type="scientific">Pipistrellus nathusii</name>
    <name type="common">Nathusius' pipistrelle</name>
    <dbReference type="NCBI Taxonomy" id="59473"/>
    <lineage>
        <taxon>Eukaryota</taxon>
        <taxon>Metazoa</taxon>
        <taxon>Chordata</taxon>
        <taxon>Craniata</taxon>
        <taxon>Vertebrata</taxon>
        <taxon>Euteleostomi</taxon>
        <taxon>Mammalia</taxon>
        <taxon>Eutheria</taxon>
        <taxon>Laurasiatheria</taxon>
        <taxon>Chiroptera</taxon>
        <taxon>Yangochiroptera</taxon>
        <taxon>Vespertilionidae</taxon>
        <taxon>Pipistrellus</taxon>
    </lineage>
</organism>
<evidence type="ECO:0000256" key="1">
    <source>
        <dbReference type="SAM" id="MobiDB-lite"/>
    </source>
</evidence>
<feature type="region of interest" description="Disordered" evidence="1">
    <location>
        <begin position="37"/>
        <end position="59"/>
    </location>
</feature>
<protein>
    <submittedName>
        <fullName evidence="2">Uncharacterized protein</fullName>
    </submittedName>
</protein>
<proteinExistence type="predicted"/>
<dbReference type="EMBL" id="OY882875">
    <property type="protein sequence ID" value="CAK6439358.1"/>
    <property type="molecule type" value="Genomic_DNA"/>
</dbReference>